<evidence type="ECO:0000313" key="2">
    <source>
        <dbReference type="Proteomes" id="UP000735302"/>
    </source>
</evidence>
<evidence type="ECO:0000313" key="1">
    <source>
        <dbReference type="EMBL" id="GFN74558.1"/>
    </source>
</evidence>
<reference evidence="1 2" key="1">
    <citation type="journal article" date="2021" name="Elife">
        <title>Chloroplast acquisition without the gene transfer in kleptoplastic sea slugs, Plakobranchus ocellatus.</title>
        <authorList>
            <person name="Maeda T."/>
            <person name="Takahashi S."/>
            <person name="Yoshida T."/>
            <person name="Shimamura S."/>
            <person name="Takaki Y."/>
            <person name="Nagai Y."/>
            <person name="Toyoda A."/>
            <person name="Suzuki Y."/>
            <person name="Arimoto A."/>
            <person name="Ishii H."/>
            <person name="Satoh N."/>
            <person name="Nishiyama T."/>
            <person name="Hasebe M."/>
            <person name="Maruyama T."/>
            <person name="Minagawa J."/>
            <person name="Obokata J."/>
            <person name="Shigenobu S."/>
        </authorList>
    </citation>
    <scope>NUCLEOTIDE SEQUENCE [LARGE SCALE GENOMIC DNA]</scope>
</reference>
<proteinExistence type="predicted"/>
<keyword evidence="2" id="KW-1185">Reference proteome</keyword>
<name>A0AAV3XXS6_9GAST</name>
<protein>
    <submittedName>
        <fullName evidence="1">Uncharacterized protein</fullName>
    </submittedName>
</protein>
<accession>A0AAV3XXS6</accession>
<dbReference type="AlphaFoldDB" id="A0AAV3XXS6"/>
<organism evidence="1 2">
    <name type="scientific">Plakobranchus ocellatus</name>
    <dbReference type="NCBI Taxonomy" id="259542"/>
    <lineage>
        <taxon>Eukaryota</taxon>
        <taxon>Metazoa</taxon>
        <taxon>Spiralia</taxon>
        <taxon>Lophotrochozoa</taxon>
        <taxon>Mollusca</taxon>
        <taxon>Gastropoda</taxon>
        <taxon>Heterobranchia</taxon>
        <taxon>Euthyneura</taxon>
        <taxon>Panpulmonata</taxon>
        <taxon>Sacoglossa</taxon>
        <taxon>Placobranchoidea</taxon>
        <taxon>Plakobranchidae</taxon>
        <taxon>Plakobranchus</taxon>
    </lineage>
</organism>
<dbReference type="EMBL" id="BLXT01000140">
    <property type="protein sequence ID" value="GFN74558.1"/>
    <property type="molecule type" value="Genomic_DNA"/>
</dbReference>
<comment type="caution">
    <text evidence="1">The sequence shown here is derived from an EMBL/GenBank/DDBJ whole genome shotgun (WGS) entry which is preliminary data.</text>
</comment>
<gene>
    <name evidence="1" type="ORF">PoB_000106400</name>
</gene>
<sequence length="109" mass="11798">MLNDAATSCWLTAVVARPTRSFTATCNEKGKKARVKSWALIRESIALSYSSDKKAGHAEDPYVRFIASSSLSGGNPHDVITFPLVFRCAVNGNPLESGSYSFVCKPLNN</sequence>
<dbReference type="Proteomes" id="UP000735302">
    <property type="component" value="Unassembled WGS sequence"/>
</dbReference>